<comment type="similarity">
    <text evidence="2 15">Belongs to the precorrin methyltransferase family.</text>
</comment>
<evidence type="ECO:0000256" key="15">
    <source>
        <dbReference type="RuleBase" id="RU003960"/>
    </source>
</evidence>
<dbReference type="GO" id="GO:0043115">
    <property type="term" value="F:precorrin-2 dehydrogenase activity"/>
    <property type="evidence" value="ECO:0007669"/>
    <property type="project" value="UniProtKB-EC"/>
</dbReference>
<dbReference type="GO" id="GO:0051266">
    <property type="term" value="F:sirohydrochlorin ferrochelatase activity"/>
    <property type="evidence" value="ECO:0007669"/>
    <property type="project" value="InterPro"/>
</dbReference>
<dbReference type="InterPro" id="IPR050161">
    <property type="entry name" value="Siro_Cobalamin_biosynth"/>
</dbReference>
<name>A0A1U9Z6W9_9HYPH</name>
<evidence type="ECO:0000256" key="3">
    <source>
        <dbReference type="ARBA" id="ARBA00022573"/>
    </source>
</evidence>
<dbReference type="PANTHER" id="PTHR45790:SF3">
    <property type="entry name" value="S-ADENOSYL-L-METHIONINE-DEPENDENT UROPORPHYRINOGEN III METHYLTRANSFERASE, CHLOROPLASTIC"/>
    <property type="match status" value="1"/>
</dbReference>
<evidence type="ECO:0000256" key="5">
    <source>
        <dbReference type="ARBA" id="ARBA00022679"/>
    </source>
</evidence>
<dbReference type="Gene3D" id="3.40.1010.10">
    <property type="entry name" value="Cobalt-precorrin-4 Transmethylase, Domain 1"/>
    <property type="match status" value="1"/>
</dbReference>
<dbReference type="InterPro" id="IPR035996">
    <property type="entry name" value="4pyrrol_Methylase_sf"/>
</dbReference>
<keyword evidence="9" id="KW-0456">Lyase</keyword>
<evidence type="ECO:0000256" key="2">
    <source>
        <dbReference type="ARBA" id="ARBA00005879"/>
    </source>
</evidence>
<dbReference type="Proteomes" id="UP000191135">
    <property type="component" value="Chromosome"/>
</dbReference>
<dbReference type="Pfam" id="PF10414">
    <property type="entry name" value="CysG_dimeriser"/>
    <property type="match status" value="1"/>
</dbReference>
<dbReference type="GO" id="GO:0032259">
    <property type="term" value="P:methylation"/>
    <property type="evidence" value="ECO:0007669"/>
    <property type="project" value="UniProtKB-KW"/>
</dbReference>
<keyword evidence="10" id="KW-0627">Porphyrin biosynthesis</keyword>
<dbReference type="NCBIfam" id="TIGR01470">
    <property type="entry name" value="cysG_Nterm"/>
    <property type="match status" value="1"/>
</dbReference>
<dbReference type="GO" id="GO:0004851">
    <property type="term" value="F:uroporphyrin-III C-methyltransferase activity"/>
    <property type="evidence" value="ECO:0007669"/>
    <property type="project" value="InterPro"/>
</dbReference>
<dbReference type="PROSITE" id="PS00839">
    <property type="entry name" value="SUMT_1"/>
    <property type="match status" value="1"/>
</dbReference>
<evidence type="ECO:0000256" key="6">
    <source>
        <dbReference type="ARBA" id="ARBA00022691"/>
    </source>
</evidence>
<evidence type="ECO:0000313" key="19">
    <source>
        <dbReference type="Proteomes" id="UP000191135"/>
    </source>
</evidence>
<dbReference type="EMBL" id="CP020330">
    <property type="protein sequence ID" value="AQZ53467.1"/>
    <property type="molecule type" value="Genomic_DNA"/>
</dbReference>
<keyword evidence="7" id="KW-0560">Oxidoreductase</keyword>
<dbReference type="InterPro" id="IPR006366">
    <property type="entry name" value="CobA/CysG_C"/>
</dbReference>
<dbReference type="SUPFAM" id="SSF53790">
    <property type="entry name" value="Tetrapyrrole methylase"/>
    <property type="match status" value="1"/>
</dbReference>
<dbReference type="GO" id="GO:0051287">
    <property type="term" value="F:NAD binding"/>
    <property type="evidence" value="ECO:0007669"/>
    <property type="project" value="InterPro"/>
</dbReference>
<dbReference type="SUPFAM" id="SSF75615">
    <property type="entry name" value="Siroheme synthase middle domains-like"/>
    <property type="match status" value="1"/>
</dbReference>
<feature type="active site" description="Proton donor" evidence="14">
    <location>
        <position position="285"/>
    </location>
</feature>
<dbReference type="AlphaFoldDB" id="A0A1U9Z6W9"/>
<feature type="domain" description="Sirohaem synthase dimerisation" evidence="17">
    <location>
        <begin position="166"/>
        <end position="200"/>
    </location>
</feature>
<evidence type="ECO:0000256" key="14">
    <source>
        <dbReference type="PIRSR" id="PIRSR036426-1"/>
    </source>
</evidence>
<comment type="pathway">
    <text evidence="1">Porphyrin-containing compound metabolism; siroheme biosynthesis; sirohydrochlorin from precorrin-2: step 1/1.</text>
</comment>
<dbReference type="KEGG" id="mmed:Mame_04172"/>
<keyword evidence="8" id="KW-0520">NAD</keyword>
<dbReference type="NCBIfam" id="NF007922">
    <property type="entry name" value="PRK10637.1"/>
    <property type="match status" value="1"/>
</dbReference>
<feature type="domain" description="Tetrapyrrole methylase" evidence="16">
    <location>
        <begin position="233"/>
        <end position="443"/>
    </location>
</feature>
<dbReference type="GO" id="GO:0009236">
    <property type="term" value="P:cobalamin biosynthetic process"/>
    <property type="evidence" value="ECO:0007669"/>
    <property type="project" value="UniProtKB-KW"/>
</dbReference>
<dbReference type="NCBIfam" id="TIGR01469">
    <property type="entry name" value="cobA_cysG_Cterm"/>
    <property type="match status" value="1"/>
</dbReference>
<evidence type="ECO:0000256" key="4">
    <source>
        <dbReference type="ARBA" id="ARBA00022603"/>
    </source>
</evidence>
<dbReference type="SUPFAM" id="SSF51735">
    <property type="entry name" value="NAD(P)-binding Rossmann-fold domains"/>
    <property type="match status" value="1"/>
</dbReference>
<evidence type="ECO:0000256" key="13">
    <source>
        <dbReference type="ARBA" id="ARBA00047561"/>
    </source>
</evidence>
<dbReference type="Pfam" id="PF13241">
    <property type="entry name" value="NAD_binding_7"/>
    <property type="match status" value="1"/>
</dbReference>
<proteinExistence type="inferred from homology"/>
<evidence type="ECO:0000256" key="12">
    <source>
        <dbReference type="ARBA" id="ARBA00025705"/>
    </source>
</evidence>
<comment type="pathway">
    <text evidence="12">Porphyrin-containing compound metabolism; siroheme biosynthesis; precorrin-2 from uroporphyrinogen III: step 1/1.</text>
</comment>
<evidence type="ECO:0000256" key="10">
    <source>
        <dbReference type="ARBA" id="ARBA00023244"/>
    </source>
</evidence>
<dbReference type="InterPro" id="IPR012409">
    <property type="entry name" value="Sirohaem_synth"/>
</dbReference>
<gene>
    <name evidence="18" type="primary">cysG_2</name>
    <name evidence="18" type="ORF">Mame_04172</name>
</gene>
<dbReference type="InterPro" id="IPR006367">
    <property type="entry name" value="Sirohaem_synthase_N"/>
</dbReference>
<dbReference type="UniPathway" id="UPA00262">
    <property type="reaction ID" value="UER00211"/>
</dbReference>
<evidence type="ECO:0000259" key="17">
    <source>
        <dbReference type="Pfam" id="PF10414"/>
    </source>
</evidence>
<dbReference type="InterPro" id="IPR036291">
    <property type="entry name" value="NAD(P)-bd_dom_sf"/>
</dbReference>
<dbReference type="Gene3D" id="1.10.8.210">
    <property type="entry name" value="Sirohaem synthase, dimerisation domain"/>
    <property type="match status" value="1"/>
</dbReference>
<dbReference type="STRING" id="1122214.Mame_04172"/>
<dbReference type="InterPro" id="IPR014777">
    <property type="entry name" value="4pyrrole_Mease_sub1"/>
</dbReference>
<organism evidence="18 19">
    <name type="scientific">Martelella mediterranea DSM 17316</name>
    <dbReference type="NCBI Taxonomy" id="1122214"/>
    <lineage>
        <taxon>Bacteria</taxon>
        <taxon>Pseudomonadati</taxon>
        <taxon>Pseudomonadota</taxon>
        <taxon>Alphaproteobacteria</taxon>
        <taxon>Hyphomicrobiales</taxon>
        <taxon>Aurantimonadaceae</taxon>
        <taxon>Martelella</taxon>
    </lineage>
</organism>
<feature type="active site" description="Proton acceptor" evidence="14">
    <location>
        <position position="263"/>
    </location>
</feature>
<reference evidence="18 19" key="1">
    <citation type="submission" date="2017-03" db="EMBL/GenBank/DDBJ databases">
        <title>Foreign affairs: Plasmid Transfer between Roseobacters and Rhizobia.</title>
        <authorList>
            <person name="Bartling P."/>
            <person name="Bunk B."/>
            <person name="Overmann J."/>
            <person name="Brinkmann H."/>
            <person name="Petersen J."/>
        </authorList>
    </citation>
    <scope>NUCLEOTIDE SEQUENCE [LARGE SCALE GENOMIC DNA]</scope>
    <source>
        <strain evidence="18 19">MACL11</strain>
    </source>
</reference>
<evidence type="ECO:0000256" key="8">
    <source>
        <dbReference type="ARBA" id="ARBA00023027"/>
    </source>
</evidence>
<dbReference type="Gene3D" id="3.30.160.110">
    <property type="entry name" value="Siroheme synthase, domain 2"/>
    <property type="match status" value="1"/>
</dbReference>
<comment type="catalytic activity">
    <reaction evidence="13">
        <text>precorrin-2 + NAD(+) = sirohydrochlorin + NADH + 2 H(+)</text>
        <dbReference type="Rhea" id="RHEA:15613"/>
        <dbReference type="ChEBI" id="CHEBI:15378"/>
        <dbReference type="ChEBI" id="CHEBI:57540"/>
        <dbReference type="ChEBI" id="CHEBI:57945"/>
        <dbReference type="ChEBI" id="CHEBI:58351"/>
        <dbReference type="ChEBI" id="CHEBI:58827"/>
        <dbReference type="EC" id="1.3.1.76"/>
    </reaction>
</comment>
<dbReference type="PIRSF" id="PIRSF036426">
    <property type="entry name" value="Sirohaem_synth"/>
    <property type="match status" value="1"/>
</dbReference>
<dbReference type="PROSITE" id="PS00840">
    <property type="entry name" value="SUMT_2"/>
    <property type="match status" value="1"/>
</dbReference>
<dbReference type="InterPro" id="IPR014776">
    <property type="entry name" value="4pyrrole_Mease_sub2"/>
</dbReference>
<keyword evidence="19" id="KW-1185">Reference proteome</keyword>
<evidence type="ECO:0000256" key="7">
    <source>
        <dbReference type="ARBA" id="ARBA00023002"/>
    </source>
</evidence>
<evidence type="ECO:0000313" key="18">
    <source>
        <dbReference type="EMBL" id="AQZ53467.1"/>
    </source>
</evidence>
<evidence type="ECO:0000259" key="16">
    <source>
        <dbReference type="Pfam" id="PF00590"/>
    </source>
</evidence>
<dbReference type="InterPro" id="IPR003043">
    <property type="entry name" value="Uropor_MeTrfase_CS"/>
</dbReference>
<dbReference type="RefSeq" id="WP_235726808.1">
    <property type="nucleotide sequence ID" value="NZ_AQWH01000007.1"/>
</dbReference>
<keyword evidence="5 15" id="KW-0808">Transferase</keyword>
<dbReference type="Pfam" id="PF00590">
    <property type="entry name" value="TP_methylase"/>
    <property type="match status" value="1"/>
</dbReference>
<keyword evidence="3" id="KW-0169">Cobalamin biosynthesis</keyword>
<evidence type="ECO:0000256" key="11">
    <source>
        <dbReference type="ARBA" id="ARBA00023268"/>
    </source>
</evidence>
<dbReference type="PANTHER" id="PTHR45790">
    <property type="entry name" value="SIROHEME SYNTHASE-RELATED"/>
    <property type="match status" value="1"/>
</dbReference>
<dbReference type="InterPro" id="IPR000878">
    <property type="entry name" value="4pyrrol_Mease"/>
</dbReference>
<dbReference type="InterPro" id="IPR037115">
    <property type="entry name" value="Sirohaem_synt_dimer_dom_sf"/>
</dbReference>
<keyword evidence="6" id="KW-0949">S-adenosyl-L-methionine</keyword>
<sequence>MATGRAKAPARMEDLAVLPLFFRLKGKAVLVAGGSDAAAWKAELMAATGADVTAFLGREAADAALLALEADGRVRLSGADWSAADWTAFELALGDCVDEEEAQAFRARAKAEGVPVNVIDKPDYCDFQFGSIVNRSPVVVGISTDGAAPILGQAIRRRIETLLPKSLKDWAGLAAGLRDGVNARLKPGGQRRAFWEHFVDLSFSGISGPDDGAADRLLARATQVAASPQTGSVTLVGAGPGDPELLTLKAMRALQSADVILFDDLIAPEILELARREAKRMLVGKRGGRTSCRQEDINRMMLDLARAGKRVVRLKSGDPSVFGRSGEEISALREAGIPVSVIPGITAASALAAGTTTSLTHRDCAQSVRFVTGHSKKGALPQDIDWRAIADPTTTTMFYMGGRTAGEIATRLIAEGLSPETPVLIASNISRPDERRWHGTLAGLGEGMAEIGHDNPVLFGVGRVFAKTVAVSDRQALVPRYLKEARPLPATVYSNSR</sequence>
<dbReference type="eggNOG" id="COG0007">
    <property type="taxonomic scope" value="Bacteria"/>
</dbReference>
<dbReference type="Gene3D" id="3.30.950.10">
    <property type="entry name" value="Methyltransferase, Cobalt-precorrin-4 Transmethylase, Domain 2"/>
    <property type="match status" value="1"/>
</dbReference>
<dbReference type="NCBIfam" id="NF004790">
    <property type="entry name" value="PRK06136.1"/>
    <property type="match status" value="1"/>
</dbReference>
<dbReference type="eggNOG" id="COG1648">
    <property type="taxonomic scope" value="Bacteria"/>
</dbReference>
<dbReference type="GO" id="GO:0019354">
    <property type="term" value="P:siroheme biosynthetic process"/>
    <property type="evidence" value="ECO:0007669"/>
    <property type="project" value="UniProtKB-UniPathway"/>
</dbReference>
<dbReference type="InterPro" id="IPR019478">
    <property type="entry name" value="Sirohaem_synthase_dimer_dom"/>
</dbReference>
<keyword evidence="11" id="KW-0511">Multifunctional enzyme</keyword>
<evidence type="ECO:0000256" key="1">
    <source>
        <dbReference type="ARBA" id="ARBA00005010"/>
    </source>
</evidence>
<protein>
    <submittedName>
        <fullName evidence="18">Siroheme synthase</fullName>
    </submittedName>
</protein>
<dbReference type="CDD" id="cd11642">
    <property type="entry name" value="SUMT"/>
    <property type="match status" value="1"/>
</dbReference>
<evidence type="ECO:0000256" key="9">
    <source>
        <dbReference type="ARBA" id="ARBA00023239"/>
    </source>
</evidence>
<accession>A0A1U9Z6W9</accession>
<dbReference type="FunFam" id="3.40.1010.10:FF:000001">
    <property type="entry name" value="Siroheme synthase"/>
    <property type="match status" value="1"/>
</dbReference>
<keyword evidence="4 15" id="KW-0489">Methyltransferase</keyword>
<dbReference type="Gene3D" id="3.40.50.720">
    <property type="entry name" value="NAD(P)-binding Rossmann-like Domain"/>
    <property type="match status" value="1"/>
</dbReference>